<evidence type="ECO:0008006" key="4">
    <source>
        <dbReference type="Google" id="ProtNLM"/>
    </source>
</evidence>
<accession>A0A8A5UFN2</accession>
<evidence type="ECO:0000313" key="2">
    <source>
        <dbReference type="EMBL" id="QOR45623.1"/>
    </source>
</evidence>
<gene>
    <name evidence="2" type="ORF">INS88_10330</name>
</gene>
<evidence type="ECO:0000313" key="3">
    <source>
        <dbReference type="Proteomes" id="UP000595053"/>
    </source>
</evidence>
<dbReference type="AlphaFoldDB" id="A0A7M1QUX7"/>
<sequence length="162" mass="17345">MHFYQTSRRAYVGIGLLLSSALALVGCSSPAKPEPKVSAMSSQQWQHDFERCLEKHGVDLSELVGGSGKKGGQDTKTQEALQACVGKLGLGPQQSQSFDEGKFESQLLTYARCMRESGYDMPDPKLSGNGPITLDLEPENANPADIKRCGEKAGLGSILGVK</sequence>
<feature type="chain" id="PRO_5039062893" description="Lipoprotein" evidence="1">
    <location>
        <begin position="26"/>
        <end position="162"/>
    </location>
</feature>
<protein>
    <recommendedName>
        <fullName evidence="4">Lipoprotein</fullName>
    </recommendedName>
</protein>
<keyword evidence="3" id="KW-1185">Reference proteome</keyword>
<organism evidence="2 3">
    <name type="scientific">Trueperella pecoris</name>
    <dbReference type="NCBI Taxonomy" id="2733571"/>
    <lineage>
        <taxon>Bacteria</taxon>
        <taxon>Bacillati</taxon>
        <taxon>Actinomycetota</taxon>
        <taxon>Actinomycetes</taxon>
        <taxon>Actinomycetales</taxon>
        <taxon>Actinomycetaceae</taxon>
        <taxon>Trueperella</taxon>
    </lineage>
</organism>
<dbReference type="Proteomes" id="UP000595053">
    <property type="component" value="Chromosome"/>
</dbReference>
<dbReference type="EMBL" id="CP063213">
    <property type="protein sequence ID" value="QOR45623.1"/>
    <property type="molecule type" value="Genomic_DNA"/>
</dbReference>
<accession>A0A7M1QUX7</accession>
<feature type="signal peptide" evidence="1">
    <location>
        <begin position="1"/>
        <end position="25"/>
    </location>
</feature>
<name>A0A7M1QUX7_9ACTO</name>
<reference evidence="2 3" key="1">
    <citation type="submission" date="2020-10" db="EMBL/GenBank/DDBJ databases">
        <title>Trueperella pecoris sp. nov. isolated from bovine and porcine specimens.</title>
        <authorList>
            <person name="Schoenecker L."/>
            <person name="Schnydrig P."/>
            <person name="Brodard I."/>
            <person name="Thomann A."/>
            <person name="Hemphill A."/>
            <person name="Rodriguez-Campos S."/>
            <person name="Perreten V."/>
            <person name="Jores J."/>
            <person name="Kittl S."/>
        </authorList>
    </citation>
    <scope>NUCLEOTIDE SEQUENCE [LARGE SCALE GENOMIC DNA]</scope>
    <source>
        <strain evidence="2 3">15A0121</strain>
    </source>
</reference>
<evidence type="ECO:0000256" key="1">
    <source>
        <dbReference type="SAM" id="SignalP"/>
    </source>
</evidence>
<proteinExistence type="predicted"/>
<keyword evidence="1" id="KW-0732">Signal</keyword>
<dbReference type="RefSeq" id="WP_193326686.1">
    <property type="nucleotide sequence ID" value="NZ_CP053291.1"/>
</dbReference>